<evidence type="ECO:0000313" key="1">
    <source>
        <dbReference type="EMBL" id="BCR89752.1"/>
    </source>
</evidence>
<dbReference type="RefSeq" id="XP_043138274.1">
    <property type="nucleotide sequence ID" value="XM_043280723.1"/>
</dbReference>
<dbReference type="GeneID" id="66984110"/>
<name>A0A7R7VS72_ASPCH</name>
<evidence type="ECO:0000313" key="2">
    <source>
        <dbReference type="Proteomes" id="UP000637239"/>
    </source>
</evidence>
<keyword evidence="2" id="KW-1185">Reference proteome</keyword>
<dbReference type="AlphaFoldDB" id="A0A7R7VS72"/>
<accession>A0A7R7VS72</accession>
<proteinExistence type="predicted"/>
<dbReference type="KEGG" id="ache:ACHE_50950A"/>
<protein>
    <submittedName>
        <fullName evidence="1">Uncharacterized protein</fullName>
    </submittedName>
</protein>
<sequence length="65" mass="7026">MWIIETNIARNSDLFKAMVFTPMSTAVNAVAQLVTDQSLTGKVVELLGEHVSFAEPPAYVDEATG</sequence>
<organism evidence="1 2">
    <name type="scientific">Aspergillus chevalieri</name>
    <name type="common">Eurotium chevalieri</name>
    <dbReference type="NCBI Taxonomy" id="182096"/>
    <lineage>
        <taxon>Eukaryota</taxon>
        <taxon>Fungi</taxon>
        <taxon>Dikarya</taxon>
        <taxon>Ascomycota</taxon>
        <taxon>Pezizomycotina</taxon>
        <taxon>Eurotiomycetes</taxon>
        <taxon>Eurotiomycetidae</taxon>
        <taxon>Eurotiales</taxon>
        <taxon>Aspergillaceae</taxon>
        <taxon>Aspergillus</taxon>
        <taxon>Aspergillus subgen. Aspergillus</taxon>
    </lineage>
</organism>
<dbReference type="EMBL" id="AP024420">
    <property type="protein sequence ID" value="BCR89752.1"/>
    <property type="molecule type" value="Genomic_DNA"/>
</dbReference>
<reference evidence="1" key="1">
    <citation type="submission" date="2021-01" db="EMBL/GenBank/DDBJ databases">
        <authorList>
            <consortium name="Aspergillus chevalieri M1 genome sequencing consortium"/>
            <person name="Kazuki M."/>
            <person name="Futagami T."/>
        </authorList>
    </citation>
    <scope>NUCLEOTIDE SEQUENCE</scope>
    <source>
        <strain evidence="1">M1</strain>
    </source>
</reference>
<gene>
    <name evidence="1" type="ORF">ACHE_50950A</name>
</gene>
<reference evidence="1" key="2">
    <citation type="submission" date="2021-02" db="EMBL/GenBank/DDBJ databases">
        <title>Aspergillus chevalieri M1 genome sequence.</title>
        <authorList>
            <person name="Kadooka C."/>
            <person name="Mori K."/>
            <person name="Futagami T."/>
        </authorList>
    </citation>
    <scope>NUCLEOTIDE SEQUENCE</scope>
    <source>
        <strain evidence="1">M1</strain>
    </source>
</reference>
<dbReference type="Proteomes" id="UP000637239">
    <property type="component" value="Chromosome 5"/>
</dbReference>